<evidence type="ECO:0000256" key="6">
    <source>
        <dbReference type="SAM" id="MobiDB-lite"/>
    </source>
</evidence>
<keyword evidence="3 5" id="KW-0378">Hydrolase</keyword>
<dbReference type="PROSITE" id="PS51892">
    <property type="entry name" value="SUBTILASE"/>
    <property type="match status" value="1"/>
</dbReference>
<evidence type="ECO:0000259" key="8">
    <source>
        <dbReference type="Pfam" id="PF24476"/>
    </source>
</evidence>
<evidence type="ECO:0000256" key="2">
    <source>
        <dbReference type="ARBA" id="ARBA00022670"/>
    </source>
</evidence>
<dbReference type="PANTHER" id="PTHR43399">
    <property type="entry name" value="SUBTILISIN-RELATED"/>
    <property type="match status" value="1"/>
</dbReference>
<dbReference type="Pfam" id="PF24476">
    <property type="entry name" value="DUF7580"/>
    <property type="match status" value="1"/>
</dbReference>
<dbReference type="InterPro" id="IPR036852">
    <property type="entry name" value="Peptidase_S8/S53_dom_sf"/>
</dbReference>
<feature type="domain" description="DUF7580" evidence="8">
    <location>
        <begin position="178"/>
        <end position="537"/>
    </location>
</feature>
<evidence type="ECO:0000259" key="7">
    <source>
        <dbReference type="Pfam" id="PF00082"/>
    </source>
</evidence>
<feature type="active site" description="Charge relay system" evidence="5">
    <location>
        <position position="715"/>
    </location>
</feature>
<reference evidence="9" key="1">
    <citation type="journal article" date="2023" name="Mol. Phylogenet. Evol.">
        <title>Genome-scale phylogeny and comparative genomics of the fungal order Sordariales.</title>
        <authorList>
            <person name="Hensen N."/>
            <person name="Bonometti L."/>
            <person name="Westerberg I."/>
            <person name="Brannstrom I.O."/>
            <person name="Guillou S."/>
            <person name="Cros-Aarteil S."/>
            <person name="Calhoun S."/>
            <person name="Haridas S."/>
            <person name="Kuo A."/>
            <person name="Mondo S."/>
            <person name="Pangilinan J."/>
            <person name="Riley R."/>
            <person name="LaButti K."/>
            <person name="Andreopoulos B."/>
            <person name="Lipzen A."/>
            <person name="Chen C."/>
            <person name="Yan M."/>
            <person name="Daum C."/>
            <person name="Ng V."/>
            <person name="Clum A."/>
            <person name="Steindorff A."/>
            <person name="Ohm R.A."/>
            <person name="Martin F."/>
            <person name="Silar P."/>
            <person name="Natvig D.O."/>
            <person name="Lalanne C."/>
            <person name="Gautier V."/>
            <person name="Ament-Velasquez S.L."/>
            <person name="Kruys A."/>
            <person name="Hutchinson M.I."/>
            <person name="Powell A.J."/>
            <person name="Barry K."/>
            <person name="Miller A.N."/>
            <person name="Grigoriev I.V."/>
            <person name="Debuchy R."/>
            <person name="Gladieux P."/>
            <person name="Hiltunen Thoren M."/>
            <person name="Johannesson H."/>
        </authorList>
    </citation>
    <scope>NUCLEOTIDE SEQUENCE</scope>
    <source>
        <strain evidence="9">PSN293</strain>
    </source>
</reference>
<keyword evidence="10" id="KW-1185">Reference proteome</keyword>
<evidence type="ECO:0000313" key="9">
    <source>
        <dbReference type="EMBL" id="KAK4208244.1"/>
    </source>
</evidence>
<dbReference type="Pfam" id="PF00082">
    <property type="entry name" value="Peptidase_S8"/>
    <property type="match status" value="1"/>
</dbReference>
<dbReference type="CDD" id="cd00306">
    <property type="entry name" value="Peptidases_S8_S53"/>
    <property type="match status" value="1"/>
</dbReference>
<dbReference type="PRINTS" id="PR00723">
    <property type="entry name" value="SUBTILISIN"/>
</dbReference>
<proteinExistence type="inferred from homology"/>
<dbReference type="PROSITE" id="PS00136">
    <property type="entry name" value="SUBTILASE_ASP"/>
    <property type="match status" value="1"/>
</dbReference>
<feature type="active site" description="Charge relay system" evidence="5">
    <location>
        <position position="677"/>
    </location>
</feature>
<dbReference type="InterPro" id="IPR000209">
    <property type="entry name" value="Peptidase_S8/S53_dom"/>
</dbReference>
<organism evidence="9 10">
    <name type="scientific">Rhypophila decipiens</name>
    <dbReference type="NCBI Taxonomy" id="261697"/>
    <lineage>
        <taxon>Eukaryota</taxon>
        <taxon>Fungi</taxon>
        <taxon>Dikarya</taxon>
        <taxon>Ascomycota</taxon>
        <taxon>Pezizomycotina</taxon>
        <taxon>Sordariomycetes</taxon>
        <taxon>Sordariomycetidae</taxon>
        <taxon>Sordariales</taxon>
        <taxon>Naviculisporaceae</taxon>
        <taxon>Rhypophila</taxon>
    </lineage>
</organism>
<dbReference type="EMBL" id="MU858252">
    <property type="protein sequence ID" value="KAK4208244.1"/>
    <property type="molecule type" value="Genomic_DNA"/>
</dbReference>
<dbReference type="InterPro" id="IPR056002">
    <property type="entry name" value="DUF7580"/>
</dbReference>
<feature type="compositionally biased region" description="Acidic residues" evidence="6">
    <location>
        <begin position="407"/>
        <end position="419"/>
    </location>
</feature>
<dbReference type="PANTHER" id="PTHR43399:SF4">
    <property type="entry name" value="CELL WALL-ASSOCIATED PROTEASE"/>
    <property type="match status" value="1"/>
</dbReference>
<feature type="region of interest" description="Disordered" evidence="6">
    <location>
        <begin position="395"/>
        <end position="419"/>
    </location>
</feature>
<dbReference type="GO" id="GO:0006508">
    <property type="term" value="P:proteolysis"/>
    <property type="evidence" value="ECO:0007669"/>
    <property type="project" value="UniProtKB-KW"/>
</dbReference>
<evidence type="ECO:0000256" key="5">
    <source>
        <dbReference type="PROSITE-ProRule" id="PRU01240"/>
    </source>
</evidence>
<evidence type="ECO:0000313" key="10">
    <source>
        <dbReference type="Proteomes" id="UP001301769"/>
    </source>
</evidence>
<dbReference type="Proteomes" id="UP001301769">
    <property type="component" value="Unassembled WGS sequence"/>
</dbReference>
<dbReference type="InterPro" id="IPR015500">
    <property type="entry name" value="Peptidase_S8_subtilisin-rel"/>
</dbReference>
<name>A0AAN6XX02_9PEZI</name>
<dbReference type="InterPro" id="IPR023827">
    <property type="entry name" value="Peptidase_S8_Asp-AS"/>
</dbReference>
<dbReference type="GO" id="GO:0004252">
    <property type="term" value="F:serine-type endopeptidase activity"/>
    <property type="evidence" value="ECO:0007669"/>
    <property type="project" value="UniProtKB-UniRule"/>
</dbReference>
<evidence type="ECO:0000256" key="4">
    <source>
        <dbReference type="ARBA" id="ARBA00022825"/>
    </source>
</evidence>
<dbReference type="AlphaFoldDB" id="A0AAN6XX02"/>
<evidence type="ECO:0000256" key="1">
    <source>
        <dbReference type="ARBA" id="ARBA00011073"/>
    </source>
</evidence>
<reference evidence="9" key="2">
    <citation type="submission" date="2023-05" db="EMBL/GenBank/DDBJ databases">
        <authorList>
            <consortium name="Lawrence Berkeley National Laboratory"/>
            <person name="Steindorff A."/>
            <person name="Hensen N."/>
            <person name="Bonometti L."/>
            <person name="Westerberg I."/>
            <person name="Brannstrom I.O."/>
            <person name="Guillou S."/>
            <person name="Cros-Aarteil S."/>
            <person name="Calhoun S."/>
            <person name="Haridas S."/>
            <person name="Kuo A."/>
            <person name="Mondo S."/>
            <person name="Pangilinan J."/>
            <person name="Riley R."/>
            <person name="Labutti K."/>
            <person name="Andreopoulos B."/>
            <person name="Lipzen A."/>
            <person name="Chen C."/>
            <person name="Yanf M."/>
            <person name="Daum C."/>
            <person name="Ng V."/>
            <person name="Clum A."/>
            <person name="Ohm R."/>
            <person name="Martin F."/>
            <person name="Silar P."/>
            <person name="Natvig D."/>
            <person name="Lalanne C."/>
            <person name="Gautier V."/>
            <person name="Ament-Velasquez S.L."/>
            <person name="Kruys A."/>
            <person name="Hutchinson M.I."/>
            <person name="Powell A.J."/>
            <person name="Barry K."/>
            <person name="Miller A.N."/>
            <person name="Grigoriev I.V."/>
            <person name="Debuchy R."/>
            <person name="Gladieux P."/>
            <person name="Thoren M.H."/>
            <person name="Johannesson H."/>
        </authorList>
    </citation>
    <scope>NUCLEOTIDE SEQUENCE</scope>
    <source>
        <strain evidence="9">PSN293</strain>
    </source>
</reference>
<comment type="similarity">
    <text evidence="1 5">Belongs to the peptidase S8 family.</text>
</comment>
<protein>
    <submittedName>
        <fullName evidence="9">Major intracellular serine protease</fullName>
    </submittedName>
</protein>
<sequence>MGPSTEVDGSNREWVDPQVVFSSLGTLQEMAKFQRTQQHDVELKIFYADLTAYCAMIRAHSSYICSGPGRNDVVSRIARHLESVLTCSTLLDTETPAGHRLRDLTSSWEEVGTSSAPDAKLAFLGTLLNFGDAGQRDGFIATLSALEDEIRSSYTEEASARLANDLAPMRKAREPSYAVCEAAQSIFDALLACKECVCNPSHELCARLGLGTYRPSSSDKSDDEPDNDVYFRMLLSNGQDLQPARIRSVRATTVQWSLGDEASQKSRKPQPRPMKVKRLCEPMTKMRTMAAYRLELKVARNQLFKLQSVRDDLDLDKTKDPVSLRQLLGEGSRTFTERTRRILAVILSYTVLHLQDTNWLPPAWGSSNIFFFRTATSAIPLRPFIHIPIADPGPGLVNGNHDHDDGGSDDLDPDDFDPDDLDPDDFVQHQCPNLVTLAIMLMEVYFMTPFEFLVKRFGDDHADTDRSSGALRYIDALVVFQACKREIPENSQFHYAIDRCLDPTVWENEDGMKLDHDTLSSKIYSQVVLPLETELSQAYSSIPIDDLDRFAQSIDFSNWDQAVAKAPAPPNPPTMLTLDQLHLPFSTRTSRGPSPVLEPSSPFTYLPIPSSSNIVQPYDEYSAPRLFDDEVPSAYQTPQSQTSYRKWKAQYQAVYEKFIPFENDFTALPPVKVAILDSGLDLNHPDIADRHKGIRSKYNLLDEGRPKAVHDRIGHGTFVTSVLLDYAPDSHVHVAKIADSNTPPSPSAIAKAILHAVDVWKVDIITMSFGFPTSSAPSYKELEASLKHAYSRDVLLFAAASNNGGRLGRSFPAREPTVIAVHSTDTSGNRSSFSPTPVAEDINLATVGESVRGAWPVHLLDHAPSPSPPPAFSYDSSWTLHKSGTSFATPILAGIAAFLLTYARIHLTTEQATALRSHRRMQAVLRRLAEKGPGGYRHEKRDGYYFVDISLYEDSLFGKDKAFIDATLGDLLK</sequence>
<dbReference type="Gene3D" id="3.40.50.200">
    <property type="entry name" value="Peptidase S8/S53 domain"/>
    <property type="match status" value="1"/>
</dbReference>
<feature type="domain" description="Peptidase S8/S53" evidence="7">
    <location>
        <begin position="671"/>
        <end position="932"/>
    </location>
</feature>
<comment type="caution">
    <text evidence="9">The sequence shown here is derived from an EMBL/GenBank/DDBJ whole genome shotgun (WGS) entry which is preliminary data.</text>
</comment>
<dbReference type="SUPFAM" id="SSF52743">
    <property type="entry name" value="Subtilisin-like"/>
    <property type="match status" value="1"/>
</dbReference>
<evidence type="ECO:0000256" key="3">
    <source>
        <dbReference type="ARBA" id="ARBA00022801"/>
    </source>
</evidence>
<feature type="active site" description="Charge relay system" evidence="5">
    <location>
        <position position="886"/>
    </location>
</feature>
<keyword evidence="4 5" id="KW-0720">Serine protease</keyword>
<dbReference type="InterPro" id="IPR051048">
    <property type="entry name" value="Peptidase_S8/S53_subtilisin"/>
</dbReference>
<keyword evidence="2 5" id="KW-0645">Protease</keyword>
<gene>
    <name evidence="9" type="ORF">QBC37DRAFT_80337</name>
</gene>
<accession>A0AAN6XX02</accession>